<dbReference type="EMBL" id="RBAH01000029">
    <property type="protein sequence ID" value="RKN71192.1"/>
    <property type="molecule type" value="Genomic_DNA"/>
</dbReference>
<name>A0A3B0BEV7_9BACL</name>
<dbReference type="CDD" id="cd10944">
    <property type="entry name" value="CE4_SmPgdA_like"/>
    <property type="match status" value="1"/>
</dbReference>
<evidence type="ECO:0000259" key="4">
    <source>
        <dbReference type="PROSITE" id="PS51677"/>
    </source>
</evidence>
<dbReference type="SUPFAM" id="SSF55383">
    <property type="entry name" value="Copper amine oxidase, domain N"/>
    <property type="match status" value="1"/>
</dbReference>
<feature type="chain" id="PRO_5017407617" evidence="3">
    <location>
        <begin position="35"/>
        <end position="476"/>
    </location>
</feature>
<evidence type="ECO:0000313" key="5">
    <source>
        <dbReference type="EMBL" id="RKN71192.1"/>
    </source>
</evidence>
<evidence type="ECO:0000256" key="3">
    <source>
        <dbReference type="SAM" id="SignalP"/>
    </source>
</evidence>
<dbReference type="SUPFAM" id="SSF88713">
    <property type="entry name" value="Glycoside hydrolase/deacetylase"/>
    <property type="match status" value="1"/>
</dbReference>
<dbReference type="GO" id="GO:0016020">
    <property type="term" value="C:membrane"/>
    <property type="evidence" value="ECO:0007669"/>
    <property type="project" value="TreeGrafter"/>
</dbReference>
<evidence type="ECO:0000256" key="1">
    <source>
        <dbReference type="ARBA" id="ARBA00022723"/>
    </source>
</evidence>
<evidence type="ECO:0000256" key="2">
    <source>
        <dbReference type="ARBA" id="ARBA00022801"/>
    </source>
</evidence>
<dbReference type="InterPro" id="IPR036582">
    <property type="entry name" value="Mao_N_sf"/>
</dbReference>
<organism evidence="5 6">
    <name type="scientific">Paenibacillus ginsengarvi</name>
    <dbReference type="NCBI Taxonomy" id="400777"/>
    <lineage>
        <taxon>Bacteria</taxon>
        <taxon>Bacillati</taxon>
        <taxon>Bacillota</taxon>
        <taxon>Bacilli</taxon>
        <taxon>Bacillales</taxon>
        <taxon>Paenibacillaceae</taxon>
        <taxon>Paenibacillus</taxon>
    </lineage>
</organism>
<dbReference type="OrthoDB" id="258610at2"/>
<keyword evidence="1" id="KW-0479">Metal-binding</keyword>
<keyword evidence="3" id="KW-0732">Signal</keyword>
<dbReference type="GO" id="GO:0046872">
    <property type="term" value="F:metal ion binding"/>
    <property type="evidence" value="ECO:0007669"/>
    <property type="project" value="UniProtKB-KW"/>
</dbReference>
<gene>
    <name evidence="5" type="ORF">D7M11_29280</name>
</gene>
<dbReference type="GO" id="GO:0016810">
    <property type="term" value="F:hydrolase activity, acting on carbon-nitrogen (but not peptide) bonds"/>
    <property type="evidence" value="ECO:0007669"/>
    <property type="project" value="InterPro"/>
</dbReference>
<dbReference type="Gene3D" id="3.20.20.370">
    <property type="entry name" value="Glycoside hydrolase/deacetylase"/>
    <property type="match status" value="1"/>
</dbReference>
<dbReference type="PROSITE" id="PS51677">
    <property type="entry name" value="NODB"/>
    <property type="match status" value="1"/>
</dbReference>
<dbReference type="InterPro" id="IPR011330">
    <property type="entry name" value="Glyco_hydro/deAcase_b/a-brl"/>
</dbReference>
<dbReference type="PANTHER" id="PTHR10587">
    <property type="entry name" value="GLYCOSYL TRANSFERASE-RELATED"/>
    <property type="match status" value="1"/>
</dbReference>
<dbReference type="Gene3D" id="3.30.457.10">
    <property type="entry name" value="Copper amine oxidase-like, N-terminal domain"/>
    <property type="match status" value="1"/>
</dbReference>
<dbReference type="InterPro" id="IPR012854">
    <property type="entry name" value="Cu_amine_oxidase-like_N"/>
</dbReference>
<dbReference type="AlphaFoldDB" id="A0A3B0BEV7"/>
<protein>
    <submittedName>
        <fullName evidence="5">Polysaccharide deacetylase</fullName>
    </submittedName>
</protein>
<keyword evidence="6" id="KW-1185">Reference proteome</keyword>
<dbReference type="Pfam" id="PF01522">
    <property type="entry name" value="Polysacc_deac_1"/>
    <property type="match status" value="1"/>
</dbReference>
<dbReference type="Pfam" id="PF07833">
    <property type="entry name" value="Cu_amine_oxidN1"/>
    <property type="match status" value="1"/>
</dbReference>
<dbReference type="InterPro" id="IPR002509">
    <property type="entry name" value="NODB_dom"/>
</dbReference>
<dbReference type="Proteomes" id="UP000282311">
    <property type="component" value="Unassembled WGS sequence"/>
</dbReference>
<dbReference type="GO" id="GO:0005975">
    <property type="term" value="P:carbohydrate metabolic process"/>
    <property type="evidence" value="ECO:0007669"/>
    <property type="project" value="InterPro"/>
</dbReference>
<feature type="signal peptide" evidence="3">
    <location>
        <begin position="1"/>
        <end position="34"/>
    </location>
</feature>
<reference evidence="5 6" key="1">
    <citation type="journal article" date="2007" name="Int. J. Syst. Evol. Microbiol.">
        <title>Paenibacillus ginsengarvi sp. nov., isolated from soil from ginseng cultivation.</title>
        <authorList>
            <person name="Yoon M.H."/>
            <person name="Ten L.N."/>
            <person name="Im W.T."/>
        </authorList>
    </citation>
    <scope>NUCLEOTIDE SEQUENCE [LARGE SCALE GENOMIC DNA]</scope>
    <source>
        <strain evidence="5 6">KCTC 13059</strain>
    </source>
</reference>
<evidence type="ECO:0000313" key="6">
    <source>
        <dbReference type="Proteomes" id="UP000282311"/>
    </source>
</evidence>
<comment type="caution">
    <text evidence="5">The sequence shown here is derived from an EMBL/GenBank/DDBJ whole genome shotgun (WGS) entry which is preliminary data.</text>
</comment>
<accession>A0A3B0BEV7</accession>
<feature type="domain" description="NodB homology" evidence="4">
    <location>
        <begin position="68"/>
        <end position="257"/>
    </location>
</feature>
<dbReference type="PANTHER" id="PTHR10587:SF133">
    <property type="entry name" value="CHITIN DEACETYLASE 1-RELATED"/>
    <property type="match status" value="1"/>
</dbReference>
<dbReference type="InterPro" id="IPR050248">
    <property type="entry name" value="Polysacc_deacetylase_ArnD"/>
</dbReference>
<sequence length="476" mass="51892">MFGGKVMRSYIPLLLVCHLVFAALLTLLPAQTLAAGGPFGQEDTAVFESLQAGRKIPDPGVYEAPAEPTVFLTFDDGPSEHTGAVLDLLRQEDVPATFFVLGQNVSSHVELLGRMVREGHAVGNHTFDHVYDKLYGSFAEFWRQTQLTETALDSKAGIQTRLLRAPGGTYTNFDGAYFYLLEQAGYIVHDWNVDSGDSKRKGVPAKEIVAGATNLSSTKKTPNEIVVLMHDGAGHGETVKALPEVIRFYKERGYKFSSLSPAVQPIQSPLGKLKWKRGLALTDYTRWLAAAREHSALYAEKPVMETLPADTAAETREGTVDESASKAPLPLPPLTLDVSGRAVTFTGNGYSMRGDKLYMPLRDIAEAMGASVEWRGSSSVAVLKLGMREVIYDLPHRFITVSGPGKPDKRMNLADISLIDSRLIVPLYTAVELLGGEIGSDSKGGDHREVRIELRPGYPLAFAPTFSFVPPNSLKK</sequence>
<proteinExistence type="predicted"/>
<keyword evidence="2" id="KW-0378">Hydrolase</keyword>